<accession>A0A397YQI7</accession>
<protein>
    <submittedName>
        <fullName evidence="1">Uncharacterized protein</fullName>
    </submittedName>
</protein>
<evidence type="ECO:0000313" key="2">
    <source>
        <dbReference type="Proteomes" id="UP000264353"/>
    </source>
</evidence>
<dbReference type="EMBL" id="CM010634">
    <property type="protein sequence ID" value="RID53310.1"/>
    <property type="molecule type" value="Genomic_DNA"/>
</dbReference>
<proteinExistence type="predicted"/>
<dbReference type="AlphaFoldDB" id="A0A397YQI7"/>
<reference evidence="1 2" key="1">
    <citation type="submission" date="2018-06" db="EMBL/GenBank/DDBJ databases">
        <title>WGS assembly of Brassica rapa FPsc.</title>
        <authorList>
            <person name="Bowman J."/>
            <person name="Kohchi T."/>
            <person name="Yamato K."/>
            <person name="Jenkins J."/>
            <person name="Shu S."/>
            <person name="Ishizaki K."/>
            <person name="Yamaoka S."/>
            <person name="Nishihama R."/>
            <person name="Nakamura Y."/>
            <person name="Berger F."/>
            <person name="Adam C."/>
            <person name="Aki S."/>
            <person name="Althoff F."/>
            <person name="Araki T."/>
            <person name="Arteaga-Vazquez M."/>
            <person name="Balasubrmanian S."/>
            <person name="Bauer D."/>
            <person name="Boehm C."/>
            <person name="Briginshaw L."/>
            <person name="Caballero-Perez J."/>
            <person name="Catarino B."/>
            <person name="Chen F."/>
            <person name="Chiyoda S."/>
            <person name="Chovatia M."/>
            <person name="Davies K."/>
            <person name="Delmans M."/>
            <person name="Demura T."/>
            <person name="Dierschke T."/>
            <person name="Dolan L."/>
            <person name="Dorantes-Acosta A."/>
            <person name="Eklund D."/>
            <person name="Florent S."/>
            <person name="Flores-Sandoval E."/>
            <person name="Fujiyama A."/>
            <person name="Fukuzawa H."/>
            <person name="Galik B."/>
            <person name="Grimanelli D."/>
            <person name="Grimwood J."/>
            <person name="Grossniklaus U."/>
            <person name="Hamada T."/>
            <person name="Haseloff J."/>
            <person name="Hetherington A."/>
            <person name="Higo A."/>
            <person name="Hirakawa Y."/>
            <person name="Hundley H."/>
            <person name="Ikeda Y."/>
            <person name="Inoue K."/>
            <person name="Inoue S."/>
            <person name="Ishida S."/>
            <person name="Jia Q."/>
            <person name="Kakita M."/>
            <person name="Kanazawa T."/>
            <person name="Kawai Y."/>
            <person name="Kawashima T."/>
            <person name="Kennedy M."/>
            <person name="Kinose K."/>
            <person name="Kinoshita T."/>
            <person name="Kohara Y."/>
            <person name="Koide E."/>
            <person name="Komatsu K."/>
            <person name="Kopischke S."/>
            <person name="Kubo M."/>
            <person name="Kyozuka J."/>
            <person name="Lagercrantz U."/>
            <person name="Lin S."/>
            <person name="Lindquist E."/>
            <person name="Lipzen A."/>
            <person name="Lu C."/>
            <person name="Luna E."/>
            <person name="Martienssen R."/>
            <person name="Minamino N."/>
            <person name="Mizutani M."/>
            <person name="Mizutani M."/>
            <person name="Mochizuki N."/>
            <person name="Monte I."/>
            <person name="Mosher R."/>
            <person name="Nagasaki H."/>
            <person name="Nakagami H."/>
            <person name="Naramoto S."/>
            <person name="Nishitani K."/>
            <person name="Ohtani M."/>
            <person name="Okamoto T."/>
            <person name="Okumura M."/>
            <person name="Phillips J."/>
            <person name="Pollak B."/>
            <person name="Reinders A."/>
            <person name="Roevekamp M."/>
            <person name="Sano R."/>
            <person name="Sawa S."/>
            <person name="Schmid M."/>
            <person name="Shirakawa M."/>
            <person name="Solano R."/>
            <person name="Spunde A."/>
            <person name="Suetsugu N."/>
            <person name="Sugano S."/>
            <person name="Sugiyama A."/>
            <person name="Sun R."/>
            <person name="Suzuki Y."/>
            <person name="Takenaka M."/>
            <person name="Takezawa D."/>
            <person name="Tomogane H."/>
            <person name="Tsuzuki M."/>
            <person name="Ueda T."/>
            <person name="Umeda M."/>
            <person name="Ward J."/>
            <person name="Watanabe Y."/>
            <person name="Yazaki K."/>
            <person name="Yokoyama R."/>
            <person name="Yoshitake Y."/>
            <person name="Yotsui I."/>
            <person name="Zachgo S."/>
            <person name="Schmutz J."/>
        </authorList>
    </citation>
    <scope>NUCLEOTIDE SEQUENCE [LARGE SCALE GENOMIC DNA]</scope>
    <source>
        <strain evidence="2">cv. B-3</strain>
    </source>
</reference>
<name>A0A397YQI7_BRACM</name>
<gene>
    <name evidence="1" type="ORF">BRARA_G00715</name>
</gene>
<dbReference type="Proteomes" id="UP000264353">
    <property type="component" value="Chromosome A7"/>
</dbReference>
<evidence type="ECO:0000313" key="1">
    <source>
        <dbReference type="EMBL" id="RID53310.1"/>
    </source>
</evidence>
<sequence length="106" mass="11796">MVRRGRHGCSRRLGWFSSGLRFSDLFVNLSFVQKCRRVSYISNSPGLDLYDGSLSVCVGGWYSLLHLGVSSRSCLPLSWTSVFDYTMACVVLSFLAVSGDVSRRCV</sequence>
<organism evidence="1 2">
    <name type="scientific">Brassica campestris</name>
    <name type="common">Field mustard</name>
    <dbReference type="NCBI Taxonomy" id="3711"/>
    <lineage>
        <taxon>Eukaryota</taxon>
        <taxon>Viridiplantae</taxon>
        <taxon>Streptophyta</taxon>
        <taxon>Embryophyta</taxon>
        <taxon>Tracheophyta</taxon>
        <taxon>Spermatophyta</taxon>
        <taxon>Magnoliopsida</taxon>
        <taxon>eudicotyledons</taxon>
        <taxon>Gunneridae</taxon>
        <taxon>Pentapetalae</taxon>
        <taxon>rosids</taxon>
        <taxon>malvids</taxon>
        <taxon>Brassicales</taxon>
        <taxon>Brassicaceae</taxon>
        <taxon>Brassiceae</taxon>
        <taxon>Brassica</taxon>
    </lineage>
</organism>
<dbReference type="EMBL" id="CM010634">
    <property type="protein sequence ID" value="RID53309.1"/>
    <property type="molecule type" value="Genomic_DNA"/>
</dbReference>